<protein>
    <submittedName>
        <fullName evidence="9">Binding-protein-dependent transport systems inner membrane component</fullName>
    </submittedName>
</protein>
<feature type="transmembrane region" description="Helical" evidence="7">
    <location>
        <begin position="7"/>
        <end position="25"/>
    </location>
</feature>
<dbReference type="STRING" id="1121324.CLIT_4c00420"/>
<evidence type="ECO:0000256" key="5">
    <source>
        <dbReference type="ARBA" id="ARBA00022989"/>
    </source>
</evidence>
<feature type="transmembrane region" description="Helical" evidence="7">
    <location>
        <begin position="274"/>
        <end position="292"/>
    </location>
</feature>
<dbReference type="Pfam" id="PF00528">
    <property type="entry name" value="BPD_transp_1"/>
    <property type="match status" value="1"/>
</dbReference>
<feature type="transmembrane region" description="Helical" evidence="7">
    <location>
        <begin position="150"/>
        <end position="170"/>
    </location>
</feature>
<feature type="transmembrane region" description="Helical" evidence="7">
    <location>
        <begin position="118"/>
        <end position="138"/>
    </location>
</feature>
<dbReference type="OrthoDB" id="9796361at2"/>
<gene>
    <name evidence="9" type="ORF">CLIT_4c00420</name>
</gene>
<accession>A0A069RJ96</accession>
<keyword evidence="2 7" id="KW-0813">Transport</keyword>
<evidence type="ECO:0000256" key="2">
    <source>
        <dbReference type="ARBA" id="ARBA00022448"/>
    </source>
</evidence>
<evidence type="ECO:0000256" key="7">
    <source>
        <dbReference type="RuleBase" id="RU363032"/>
    </source>
</evidence>
<dbReference type="RefSeq" id="WP_038261869.1">
    <property type="nucleotide sequence ID" value="NZ_FSRH01000009.1"/>
</dbReference>
<dbReference type="AlphaFoldDB" id="A0A069RJ96"/>
<feature type="transmembrane region" description="Helical" evidence="7">
    <location>
        <begin position="176"/>
        <end position="198"/>
    </location>
</feature>
<keyword evidence="10" id="KW-1185">Reference proteome</keyword>
<dbReference type="Proteomes" id="UP000027946">
    <property type="component" value="Unassembled WGS sequence"/>
</dbReference>
<comment type="subcellular location">
    <subcellularLocation>
        <location evidence="1 7">Cell membrane</location>
        <topology evidence="1 7">Multi-pass membrane protein</topology>
    </subcellularLocation>
</comment>
<name>A0A069RJ96_PEPLI</name>
<evidence type="ECO:0000313" key="9">
    <source>
        <dbReference type="EMBL" id="KDR96205.1"/>
    </source>
</evidence>
<dbReference type="PANTHER" id="PTHR30151:SF0">
    <property type="entry name" value="ABC TRANSPORTER PERMEASE PROTEIN MJ0413-RELATED"/>
    <property type="match status" value="1"/>
</dbReference>
<evidence type="ECO:0000256" key="4">
    <source>
        <dbReference type="ARBA" id="ARBA00022692"/>
    </source>
</evidence>
<dbReference type="PANTHER" id="PTHR30151">
    <property type="entry name" value="ALKANE SULFONATE ABC TRANSPORTER-RELATED, MEMBRANE SUBUNIT"/>
    <property type="match status" value="1"/>
</dbReference>
<feature type="transmembrane region" description="Helical" evidence="7">
    <location>
        <begin position="31"/>
        <end position="49"/>
    </location>
</feature>
<dbReference type="GO" id="GO:0055085">
    <property type="term" value="P:transmembrane transport"/>
    <property type="evidence" value="ECO:0007669"/>
    <property type="project" value="InterPro"/>
</dbReference>
<keyword evidence="4 7" id="KW-0812">Transmembrane</keyword>
<proteinExistence type="inferred from homology"/>
<dbReference type="InterPro" id="IPR000515">
    <property type="entry name" value="MetI-like"/>
</dbReference>
<dbReference type="EMBL" id="JJMM01000004">
    <property type="protein sequence ID" value="KDR96205.1"/>
    <property type="molecule type" value="Genomic_DNA"/>
</dbReference>
<dbReference type="SUPFAM" id="SSF161098">
    <property type="entry name" value="MetI-like"/>
    <property type="match status" value="1"/>
</dbReference>
<dbReference type="InterPro" id="IPR035906">
    <property type="entry name" value="MetI-like_sf"/>
</dbReference>
<organism evidence="9 10">
    <name type="scientific">Peptoclostridium litorale DSM 5388</name>
    <dbReference type="NCBI Taxonomy" id="1121324"/>
    <lineage>
        <taxon>Bacteria</taxon>
        <taxon>Bacillati</taxon>
        <taxon>Bacillota</taxon>
        <taxon>Clostridia</taxon>
        <taxon>Peptostreptococcales</taxon>
        <taxon>Peptoclostridiaceae</taxon>
        <taxon>Peptoclostridium</taxon>
    </lineage>
</organism>
<feature type="transmembrane region" description="Helical" evidence="7">
    <location>
        <begin position="61"/>
        <end position="79"/>
    </location>
</feature>
<keyword evidence="3" id="KW-1003">Cell membrane</keyword>
<feature type="domain" description="ABC transmembrane type-1" evidence="8">
    <location>
        <begin position="112"/>
        <end position="292"/>
    </location>
</feature>
<sequence>MKRIFNIANVMFIVALAVTFMPSKRAESAEYALYLAGVIVLIHAMAQGKRFMSSDEDKKQSVCDVIAIIYACIVFWEVITSKLDRLEPLLFPGPGKVVFTFIQEIPYLLEGLLSSMKLLSAGYVLALVTAVPLALVIGWRRRLFRAVNPFTKVLGPIPPIVYIPYAIALLPTFTSASIFIIFIGAFWPIFINTLNGAFDIDKKYVDSAKVLNVDEKTMLFKIILPGIMPSIISGATIGLVLSFILLTAAEMIGASSGLGWYVKYFSDFADYPKVVVGIIFIGMVVTGITYFSDKLEKRLLAWKN</sequence>
<evidence type="ECO:0000259" key="8">
    <source>
        <dbReference type="PROSITE" id="PS50928"/>
    </source>
</evidence>
<evidence type="ECO:0000256" key="1">
    <source>
        <dbReference type="ARBA" id="ARBA00004651"/>
    </source>
</evidence>
<evidence type="ECO:0000313" key="10">
    <source>
        <dbReference type="Proteomes" id="UP000027946"/>
    </source>
</evidence>
<dbReference type="Gene3D" id="1.10.3720.10">
    <property type="entry name" value="MetI-like"/>
    <property type="match status" value="1"/>
</dbReference>
<dbReference type="GO" id="GO:0005886">
    <property type="term" value="C:plasma membrane"/>
    <property type="evidence" value="ECO:0007669"/>
    <property type="project" value="UniProtKB-SubCell"/>
</dbReference>
<feature type="transmembrane region" description="Helical" evidence="7">
    <location>
        <begin position="218"/>
        <end position="237"/>
    </location>
</feature>
<evidence type="ECO:0000256" key="6">
    <source>
        <dbReference type="ARBA" id="ARBA00023136"/>
    </source>
</evidence>
<comment type="similarity">
    <text evidence="7">Belongs to the binding-protein-dependent transport system permease family.</text>
</comment>
<evidence type="ECO:0000256" key="3">
    <source>
        <dbReference type="ARBA" id="ARBA00022475"/>
    </source>
</evidence>
<keyword evidence="5 7" id="KW-1133">Transmembrane helix</keyword>
<comment type="caution">
    <text evidence="9">The sequence shown here is derived from an EMBL/GenBank/DDBJ whole genome shotgun (WGS) entry which is preliminary data.</text>
</comment>
<reference evidence="9 10" key="1">
    <citation type="submission" date="2014-03" db="EMBL/GenBank/DDBJ databases">
        <title>Genome sequence of Clostridium litorale W6, DSM 5388.</title>
        <authorList>
            <person name="Poehlein A."/>
            <person name="Jagirdar A."/>
            <person name="Khonsari B."/>
            <person name="Chibani C.M."/>
            <person name="Gutierrez Gutierrez D.A."/>
            <person name="Davydova E."/>
            <person name="Alghaithi H.S."/>
            <person name="Nair K.P."/>
            <person name="Dhamotharan K."/>
            <person name="Chandran L."/>
            <person name="G W."/>
            <person name="Daniel R."/>
        </authorList>
    </citation>
    <scope>NUCLEOTIDE SEQUENCE [LARGE SCALE GENOMIC DNA]</scope>
    <source>
        <strain evidence="9 10">W6</strain>
    </source>
</reference>
<dbReference type="PROSITE" id="PS50928">
    <property type="entry name" value="ABC_TM1"/>
    <property type="match status" value="1"/>
</dbReference>
<keyword evidence="6 7" id="KW-0472">Membrane</keyword>
<dbReference type="CDD" id="cd06261">
    <property type="entry name" value="TM_PBP2"/>
    <property type="match status" value="1"/>
</dbReference>
<dbReference type="eggNOG" id="COG0600">
    <property type="taxonomic scope" value="Bacteria"/>
</dbReference>